<keyword evidence="14" id="KW-1185">Reference proteome</keyword>
<comment type="subcellular location">
    <subcellularLocation>
        <location evidence="1">Mitochondrion</location>
    </subcellularLocation>
</comment>
<evidence type="ECO:0000256" key="5">
    <source>
        <dbReference type="ARBA" id="ARBA00022679"/>
    </source>
</evidence>
<evidence type="ECO:0000313" key="13">
    <source>
        <dbReference type="EMBL" id="KAF7988202.1"/>
    </source>
</evidence>
<dbReference type="InterPro" id="IPR002376">
    <property type="entry name" value="Formyl_transf_N"/>
</dbReference>
<dbReference type="SUPFAM" id="SSF50486">
    <property type="entry name" value="FMT C-terminal domain-like"/>
    <property type="match status" value="1"/>
</dbReference>
<evidence type="ECO:0000256" key="2">
    <source>
        <dbReference type="ARBA" id="ARBA00010699"/>
    </source>
</evidence>
<evidence type="ECO:0000256" key="3">
    <source>
        <dbReference type="ARBA" id="ARBA00012261"/>
    </source>
</evidence>
<reference evidence="13 14" key="1">
    <citation type="submission" date="2020-08" db="EMBL/GenBank/DDBJ databases">
        <title>Aphidius gifuensis genome sequencing and assembly.</title>
        <authorList>
            <person name="Du Z."/>
        </authorList>
    </citation>
    <scope>NUCLEOTIDE SEQUENCE [LARGE SCALE GENOMIC DNA]</scope>
    <source>
        <strain evidence="13">YNYX2018</strain>
        <tissue evidence="13">Adults</tissue>
    </source>
</reference>
<dbReference type="InterPro" id="IPR036477">
    <property type="entry name" value="Formyl_transf_N_sf"/>
</dbReference>
<dbReference type="InterPro" id="IPR005794">
    <property type="entry name" value="Fmt"/>
</dbReference>
<evidence type="ECO:0000259" key="11">
    <source>
        <dbReference type="Pfam" id="PF00551"/>
    </source>
</evidence>
<name>A0A835CLF9_APHGI</name>
<evidence type="ECO:0000256" key="1">
    <source>
        <dbReference type="ARBA" id="ARBA00004173"/>
    </source>
</evidence>
<evidence type="ECO:0000259" key="12">
    <source>
        <dbReference type="Pfam" id="PF02911"/>
    </source>
</evidence>
<evidence type="ECO:0000256" key="9">
    <source>
        <dbReference type="ARBA" id="ARBA00052555"/>
    </source>
</evidence>
<evidence type="ECO:0000313" key="14">
    <source>
        <dbReference type="Proteomes" id="UP000639338"/>
    </source>
</evidence>
<dbReference type="PANTHER" id="PTHR11138">
    <property type="entry name" value="METHIONYL-TRNA FORMYLTRANSFERASE"/>
    <property type="match status" value="1"/>
</dbReference>
<dbReference type="InterPro" id="IPR005793">
    <property type="entry name" value="Formyl_trans_C"/>
</dbReference>
<dbReference type="FunFam" id="3.40.50.12230:FF:000003">
    <property type="entry name" value="methionyl-tRNA formyltransferase, mitochondrial"/>
    <property type="match status" value="1"/>
</dbReference>
<gene>
    <name evidence="13" type="ORF">HCN44_007696</name>
</gene>
<organism evidence="13 14">
    <name type="scientific">Aphidius gifuensis</name>
    <name type="common">Parasitoid wasp</name>
    <dbReference type="NCBI Taxonomy" id="684658"/>
    <lineage>
        <taxon>Eukaryota</taxon>
        <taxon>Metazoa</taxon>
        <taxon>Ecdysozoa</taxon>
        <taxon>Arthropoda</taxon>
        <taxon>Hexapoda</taxon>
        <taxon>Insecta</taxon>
        <taxon>Pterygota</taxon>
        <taxon>Neoptera</taxon>
        <taxon>Endopterygota</taxon>
        <taxon>Hymenoptera</taxon>
        <taxon>Apocrita</taxon>
        <taxon>Ichneumonoidea</taxon>
        <taxon>Braconidae</taxon>
        <taxon>Aphidiinae</taxon>
        <taxon>Aphidius</taxon>
    </lineage>
</organism>
<keyword evidence="5" id="KW-0808">Transferase</keyword>
<dbReference type="Gene3D" id="3.40.50.12230">
    <property type="match status" value="1"/>
</dbReference>
<sequence>MNNNKNRWKVLFFGTDEFALESLKCLHKEYKSMRLLERLETVTAYNGHENNVLKYAKDQQIKIHSWPLDKNIIIDFDIGIVVSFGHLIPSWMIQSFPLGMINVHASLLPKWRGAAPIIHSLMNGDNETGVTIMKIMPKKFDVGEILDQQKVIISPDETHPELYSRLANTGGQLLIKSIEKLPNLIYSGRKQCDTQATYAPKINKNISFVRWTEMTAQQVYNLQRSLIGIYPLTTVFNNQIVKIFGIKIHNDSPSCNENLEASSPGAIIYDCKNNVLLVKCHDNKWVSIEEITIPNHRKMNANDFNNGFLKSNNNNNNQNNKFFKSIHHHDHDDFVKIKDKYII</sequence>
<dbReference type="CDD" id="cd08646">
    <property type="entry name" value="FMT_core_Met-tRNA-FMT_N"/>
    <property type="match status" value="1"/>
</dbReference>
<dbReference type="GO" id="GO:0005739">
    <property type="term" value="C:mitochondrion"/>
    <property type="evidence" value="ECO:0007669"/>
    <property type="project" value="UniProtKB-SubCell"/>
</dbReference>
<comment type="function">
    <text evidence="10">Methionyl-tRNA formyltransferase that formylates methionyl-tRNA in mitochondria and is crucial for translation initiation.</text>
</comment>
<comment type="catalytic activity">
    <reaction evidence="9">
        <text>L-methionyl-tRNA(fMet) + (6R)-10-formyltetrahydrofolate = N-formyl-L-methionyl-tRNA(fMet) + (6S)-5,6,7,8-tetrahydrofolate + H(+)</text>
        <dbReference type="Rhea" id="RHEA:24380"/>
        <dbReference type="Rhea" id="RHEA-COMP:9952"/>
        <dbReference type="Rhea" id="RHEA-COMP:9953"/>
        <dbReference type="ChEBI" id="CHEBI:15378"/>
        <dbReference type="ChEBI" id="CHEBI:57453"/>
        <dbReference type="ChEBI" id="CHEBI:78530"/>
        <dbReference type="ChEBI" id="CHEBI:78844"/>
        <dbReference type="ChEBI" id="CHEBI:195366"/>
        <dbReference type="EC" id="2.1.2.9"/>
    </reaction>
    <physiologicalReaction direction="left-to-right" evidence="9">
        <dbReference type="Rhea" id="RHEA:24381"/>
    </physiologicalReaction>
</comment>
<dbReference type="EMBL" id="JACMRX010000006">
    <property type="protein sequence ID" value="KAF7988202.1"/>
    <property type="molecule type" value="Genomic_DNA"/>
</dbReference>
<feature type="domain" description="Formyl transferase C-terminal" evidence="12">
    <location>
        <begin position="201"/>
        <end position="308"/>
    </location>
</feature>
<dbReference type="Pfam" id="PF00551">
    <property type="entry name" value="Formyl_trans_N"/>
    <property type="match status" value="1"/>
</dbReference>
<dbReference type="GO" id="GO:0004479">
    <property type="term" value="F:methionyl-tRNA formyltransferase activity"/>
    <property type="evidence" value="ECO:0007669"/>
    <property type="project" value="UniProtKB-EC"/>
</dbReference>
<dbReference type="NCBIfam" id="TIGR00460">
    <property type="entry name" value="fmt"/>
    <property type="match status" value="1"/>
</dbReference>
<dbReference type="EC" id="2.1.2.9" evidence="3"/>
<evidence type="ECO:0000256" key="6">
    <source>
        <dbReference type="ARBA" id="ARBA00022917"/>
    </source>
</evidence>
<comment type="similarity">
    <text evidence="2">Belongs to the Fmt family.</text>
</comment>
<dbReference type="AlphaFoldDB" id="A0A835CLF9"/>
<evidence type="ECO:0000256" key="7">
    <source>
        <dbReference type="ARBA" id="ARBA00022946"/>
    </source>
</evidence>
<dbReference type="Pfam" id="PF02911">
    <property type="entry name" value="Formyl_trans_C"/>
    <property type="match status" value="1"/>
</dbReference>
<keyword evidence="6" id="KW-0648">Protein biosynthesis</keyword>
<dbReference type="OrthoDB" id="10268103at2759"/>
<keyword evidence="8" id="KW-0496">Mitochondrion</keyword>
<evidence type="ECO:0000256" key="8">
    <source>
        <dbReference type="ARBA" id="ARBA00023128"/>
    </source>
</evidence>
<dbReference type="PANTHER" id="PTHR11138:SF5">
    <property type="entry name" value="METHIONYL-TRNA FORMYLTRANSFERASE, MITOCHONDRIAL"/>
    <property type="match status" value="1"/>
</dbReference>
<dbReference type="InterPro" id="IPR011034">
    <property type="entry name" value="Formyl_transferase-like_C_sf"/>
</dbReference>
<proteinExistence type="inferred from homology"/>
<protein>
    <recommendedName>
        <fullName evidence="4">Methionyl-tRNA formyltransferase, mitochondrial</fullName>
        <ecNumber evidence="3">2.1.2.9</ecNumber>
    </recommendedName>
</protein>
<evidence type="ECO:0000256" key="10">
    <source>
        <dbReference type="ARBA" id="ARBA00057846"/>
    </source>
</evidence>
<dbReference type="InterPro" id="IPR041711">
    <property type="entry name" value="Met-tRNA-FMT_N"/>
</dbReference>
<comment type="caution">
    <text evidence="13">The sequence shown here is derived from an EMBL/GenBank/DDBJ whole genome shotgun (WGS) entry which is preliminary data.</text>
</comment>
<keyword evidence="7" id="KW-0809">Transit peptide</keyword>
<dbReference type="SUPFAM" id="SSF53328">
    <property type="entry name" value="Formyltransferase"/>
    <property type="match status" value="1"/>
</dbReference>
<dbReference type="Proteomes" id="UP000639338">
    <property type="component" value="Unassembled WGS sequence"/>
</dbReference>
<evidence type="ECO:0000256" key="4">
    <source>
        <dbReference type="ARBA" id="ARBA00014185"/>
    </source>
</evidence>
<accession>A0A835CLF9</accession>
<feature type="domain" description="Formyl transferase N-terminal" evidence="11">
    <location>
        <begin position="77"/>
        <end position="177"/>
    </location>
</feature>